<dbReference type="Gene3D" id="3.40.50.300">
    <property type="entry name" value="P-loop containing nucleotide triphosphate hydrolases"/>
    <property type="match status" value="1"/>
</dbReference>
<dbReference type="GO" id="GO:0015421">
    <property type="term" value="F:ABC-type oligopeptide transporter activity"/>
    <property type="evidence" value="ECO:0007669"/>
    <property type="project" value="TreeGrafter"/>
</dbReference>
<accession>A0A4Y7TWI8</accession>
<organism evidence="5 6">
    <name type="scientific">Coprinellus micaceus</name>
    <name type="common">Glistening ink-cap mushroom</name>
    <name type="synonym">Coprinus micaceus</name>
    <dbReference type="NCBI Taxonomy" id="71717"/>
    <lineage>
        <taxon>Eukaryota</taxon>
        <taxon>Fungi</taxon>
        <taxon>Dikarya</taxon>
        <taxon>Basidiomycota</taxon>
        <taxon>Agaricomycotina</taxon>
        <taxon>Agaricomycetes</taxon>
        <taxon>Agaricomycetidae</taxon>
        <taxon>Agaricales</taxon>
        <taxon>Agaricineae</taxon>
        <taxon>Psathyrellaceae</taxon>
        <taxon>Coprinellus</taxon>
    </lineage>
</organism>
<dbReference type="InterPro" id="IPR017871">
    <property type="entry name" value="ABC_transporter-like_CS"/>
</dbReference>
<keyword evidence="5" id="KW-0378">Hydrolase</keyword>
<sequence length="798" mass="89072">MLSPAAQIGSDDSERDGVFKKSLHATYFFCHPPAPSLSPLMGSSITLSGCTEELEIPLVELNGDAKGADTAEGTPLLGSELDSDSEEKEQVLFDPNDPSMARYTKHGVWDHWEDISLAPTSLFKLKLPHTIAAKIKVPRDVYRGWPYVTRMLTDMATVEGSKTYFTFYLIMSTLSSVLPSLDLWYNSQFLRMIEVAVETRTVNKDALLRIAGGQVVVSVLQRGLRSLGNHLNERFDKRVGRKFASRAFRLAARLDVPTHGDSSVRQTIDSLYYYDENPLTRGSRDVVQLFSDAVNFATQCGVLFSVLQGHYEGAQFLLVVGILRLLYDIAADAAPSRSRYRGRGAYAAKTTDDDYLQKSGLESMVAQDSYRKDIVAGGLGDVVSQQYDRRMRNLSDKPTDLRHIDAVTGLARVWQIILDHAESPFDVFCQMYTCLQVVNSPSSAPFSLSTLHLVTSTVSSLNNQLSSLGRSIEGISDDVLSIRRYYETVDMPNKIPDGLTPFPENEFDLSNGISVEFKNVSFKYPDGTGKNVIDDLSFKIEQGQLCVIVGENGSGKSTILTLLTRIYDISEGQILLNGHDIRTLRLADVRKAVAVLYQEYTIFPLPFSQNIGLGDPNSLEDMDMIRQAAELGGAAEFIEELPHKYGTYLERPVYDRWDPEPSKHSAYAGKEFDFKDLKLDEGESDLSGGQKQRIALSRTFMKSIVSSENVVGLLLFDEPSAALDPKAEHDLFTRLRKLRGSKTMIFSSHRFGKLTRHADLIIYIAKGQLMEAGNHVELMKKDGEYAKFWNMQVEDFLS</sequence>
<dbReference type="AlphaFoldDB" id="A0A4Y7TWI8"/>
<dbReference type="InterPro" id="IPR003593">
    <property type="entry name" value="AAA+_ATPase"/>
</dbReference>
<dbReference type="PANTHER" id="PTHR43394">
    <property type="entry name" value="ATP-DEPENDENT PERMEASE MDL1, MITOCHONDRIAL"/>
    <property type="match status" value="1"/>
</dbReference>
<reference evidence="5 6" key="1">
    <citation type="journal article" date="2019" name="Nat. Ecol. Evol.">
        <title>Megaphylogeny resolves global patterns of mushroom evolution.</title>
        <authorList>
            <person name="Varga T."/>
            <person name="Krizsan K."/>
            <person name="Foldi C."/>
            <person name="Dima B."/>
            <person name="Sanchez-Garcia M."/>
            <person name="Sanchez-Ramirez S."/>
            <person name="Szollosi G.J."/>
            <person name="Szarkandi J.G."/>
            <person name="Papp V."/>
            <person name="Albert L."/>
            <person name="Andreopoulos W."/>
            <person name="Angelini C."/>
            <person name="Antonin V."/>
            <person name="Barry K.W."/>
            <person name="Bougher N.L."/>
            <person name="Buchanan P."/>
            <person name="Buyck B."/>
            <person name="Bense V."/>
            <person name="Catcheside P."/>
            <person name="Chovatia M."/>
            <person name="Cooper J."/>
            <person name="Damon W."/>
            <person name="Desjardin D."/>
            <person name="Finy P."/>
            <person name="Geml J."/>
            <person name="Haridas S."/>
            <person name="Hughes K."/>
            <person name="Justo A."/>
            <person name="Karasinski D."/>
            <person name="Kautmanova I."/>
            <person name="Kiss B."/>
            <person name="Kocsube S."/>
            <person name="Kotiranta H."/>
            <person name="LaButti K.M."/>
            <person name="Lechner B.E."/>
            <person name="Liimatainen K."/>
            <person name="Lipzen A."/>
            <person name="Lukacs Z."/>
            <person name="Mihaltcheva S."/>
            <person name="Morgado L.N."/>
            <person name="Niskanen T."/>
            <person name="Noordeloos M.E."/>
            <person name="Ohm R.A."/>
            <person name="Ortiz-Santana B."/>
            <person name="Ovrebo C."/>
            <person name="Racz N."/>
            <person name="Riley R."/>
            <person name="Savchenko A."/>
            <person name="Shiryaev A."/>
            <person name="Soop K."/>
            <person name="Spirin V."/>
            <person name="Szebenyi C."/>
            <person name="Tomsovsky M."/>
            <person name="Tulloss R.E."/>
            <person name="Uehling J."/>
            <person name="Grigoriev I.V."/>
            <person name="Vagvolgyi C."/>
            <person name="Papp T."/>
            <person name="Martin F.M."/>
            <person name="Miettinen O."/>
            <person name="Hibbett D.S."/>
            <person name="Nagy L.G."/>
        </authorList>
    </citation>
    <scope>NUCLEOTIDE SEQUENCE [LARGE SCALE GENOMIC DNA]</scope>
    <source>
        <strain evidence="5 6">FP101781</strain>
    </source>
</reference>
<dbReference type="GO" id="GO:0016887">
    <property type="term" value="F:ATP hydrolysis activity"/>
    <property type="evidence" value="ECO:0007669"/>
    <property type="project" value="InterPro"/>
</dbReference>
<dbReference type="Pfam" id="PF00005">
    <property type="entry name" value="ABC_tran"/>
    <property type="match status" value="1"/>
</dbReference>
<keyword evidence="2" id="KW-0067">ATP-binding</keyword>
<evidence type="ECO:0000313" key="6">
    <source>
        <dbReference type="Proteomes" id="UP000298030"/>
    </source>
</evidence>
<dbReference type="Proteomes" id="UP000298030">
    <property type="component" value="Unassembled WGS sequence"/>
</dbReference>
<keyword evidence="6" id="KW-1185">Reference proteome</keyword>
<evidence type="ECO:0000256" key="1">
    <source>
        <dbReference type="ARBA" id="ARBA00022741"/>
    </source>
</evidence>
<protein>
    <submittedName>
        <fullName evidence="5">P-loop containing nucleoside triphosphate hydrolase protein</fullName>
    </submittedName>
</protein>
<dbReference type="PROSITE" id="PS00211">
    <property type="entry name" value="ABC_TRANSPORTER_1"/>
    <property type="match status" value="1"/>
</dbReference>
<evidence type="ECO:0000256" key="2">
    <source>
        <dbReference type="ARBA" id="ARBA00022840"/>
    </source>
</evidence>
<dbReference type="SUPFAM" id="SSF52540">
    <property type="entry name" value="P-loop containing nucleoside triphosphate hydrolases"/>
    <property type="match status" value="1"/>
</dbReference>
<dbReference type="EMBL" id="QPFP01000002">
    <property type="protein sequence ID" value="TEB38533.1"/>
    <property type="molecule type" value="Genomic_DNA"/>
</dbReference>
<evidence type="ECO:0000313" key="5">
    <source>
        <dbReference type="EMBL" id="TEB38533.1"/>
    </source>
</evidence>
<comment type="caution">
    <text evidence="5">The sequence shown here is derived from an EMBL/GenBank/DDBJ whole genome shotgun (WGS) entry which is preliminary data.</text>
</comment>
<evidence type="ECO:0000256" key="3">
    <source>
        <dbReference type="SAM" id="MobiDB-lite"/>
    </source>
</evidence>
<name>A0A4Y7TWI8_COPMI</name>
<proteinExistence type="predicted"/>
<keyword evidence="1" id="KW-0547">Nucleotide-binding</keyword>
<evidence type="ECO:0000259" key="4">
    <source>
        <dbReference type="PROSITE" id="PS50893"/>
    </source>
</evidence>
<dbReference type="PROSITE" id="PS50893">
    <property type="entry name" value="ABC_TRANSPORTER_2"/>
    <property type="match status" value="1"/>
</dbReference>
<dbReference type="InterPro" id="IPR027417">
    <property type="entry name" value="P-loop_NTPase"/>
</dbReference>
<gene>
    <name evidence="5" type="ORF">FA13DRAFT_1784858</name>
</gene>
<feature type="region of interest" description="Disordered" evidence="3">
    <location>
        <begin position="65"/>
        <end position="85"/>
    </location>
</feature>
<dbReference type="SMART" id="SM00382">
    <property type="entry name" value="AAA"/>
    <property type="match status" value="1"/>
</dbReference>
<feature type="domain" description="ABC transporter" evidence="4">
    <location>
        <begin position="515"/>
        <end position="791"/>
    </location>
</feature>
<dbReference type="PANTHER" id="PTHR43394:SF1">
    <property type="entry name" value="ATP-BINDING CASSETTE SUB-FAMILY B MEMBER 10, MITOCHONDRIAL"/>
    <property type="match status" value="1"/>
</dbReference>
<dbReference type="InterPro" id="IPR003439">
    <property type="entry name" value="ABC_transporter-like_ATP-bd"/>
</dbReference>
<dbReference type="InterPro" id="IPR039421">
    <property type="entry name" value="Type_1_exporter"/>
</dbReference>
<dbReference type="GO" id="GO:0005524">
    <property type="term" value="F:ATP binding"/>
    <property type="evidence" value="ECO:0007669"/>
    <property type="project" value="UniProtKB-KW"/>
</dbReference>
<dbReference type="OrthoDB" id="6500128at2759"/>
<dbReference type="STRING" id="71717.A0A4Y7TWI8"/>